<dbReference type="SUPFAM" id="SSF56935">
    <property type="entry name" value="Porins"/>
    <property type="match status" value="1"/>
</dbReference>
<keyword evidence="9" id="KW-0472">Membrane</keyword>
<evidence type="ECO:0000256" key="10">
    <source>
        <dbReference type="ARBA" id="ARBA00023237"/>
    </source>
</evidence>
<comment type="subcellular location">
    <subcellularLocation>
        <location evidence="1">Cell outer membrane</location>
        <topology evidence="1">Multi-pass membrane protein</topology>
    </subcellularLocation>
</comment>
<dbReference type="AlphaFoldDB" id="A0AA41E885"/>
<dbReference type="GO" id="GO:0006811">
    <property type="term" value="P:monoatomic ion transport"/>
    <property type="evidence" value="ECO:0007669"/>
    <property type="project" value="UniProtKB-KW"/>
</dbReference>
<organism evidence="13 14">
    <name type="scientific">Burkholderia ambifaria</name>
    <dbReference type="NCBI Taxonomy" id="152480"/>
    <lineage>
        <taxon>Bacteria</taxon>
        <taxon>Pseudomonadati</taxon>
        <taxon>Pseudomonadota</taxon>
        <taxon>Betaproteobacteria</taxon>
        <taxon>Burkholderiales</taxon>
        <taxon>Burkholderiaceae</taxon>
        <taxon>Burkholderia</taxon>
        <taxon>Burkholderia cepacia complex</taxon>
    </lineage>
</organism>
<evidence type="ECO:0000256" key="6">
    <source>
        <dbReference type="ARBA" id="ARBA00022729"/>
    </source>
</evidence>
<evidence type="ECO:0000256" key="11">
    <source>
        <dbReference type="SAM" id="SignalP"/>
    </source>
</evidence>
<evidence type="ECO:0000256" key="8">
    <source>
        <dbReference type="ARBA" id="ARBA00023114"/>
    </source>
</evidence>
<dbReference type="EMBL" id="JAGSVG010000011">
    <property type="protein sequence ID" value="MBR8130234.1"/>
    <property type="molecule type" value="Genomic_DNA"/>
</dbReference>
<feature type="chain" id="PRO_5041247540" evidence="11">
    <location>
        <begin position="36"/>
        <end position="384"/>
    </location>
</feature>
<dbReference type="GO" id="GO:0046930">
    <property type="term" value="C:pore complex"/>
    <property type="evidence" value="ECO:0007669"/>
    <property type="project" value="UniProtKB-KW"/>
</dbReference>
<evidence type="ECO:0000313" key="14">
    <source>
        <dbReference type="Proteomes" id="UP000682266"/>
    </source>
</evidence>
<dbReference type="Proteomes" id="UP000682266">
    <property type="component" value="Unassembled WGS sequence"/>
</dbReference>
<dbReference type="InterPro" id="IPR050298">
    <property type="entry name" value="Gram-neg_bact_OMP"/>
</dbReference>
<feature type="domain" description="Porin" evidence="12">
    <location>
        <begin position="22"/>
        <end position="355"/>
    </location>
</feature>
<sequence>MPFKKASHNVNTNSRMMLGTLAAAGVSLACGAAHAQSSVTLYGIADVGIERINNTSAGGAQTREVSGNLSGSRWGLKGVEDLGGGMKAIFQLENGFNINDGTTAQSTKGLGTNATTTTTRLFGRQAWVGLSYKGQQLTFGRQNSLLYEQAVGFDPMGASSRYSVLSLDYAMAARIDNSAKYTGVFGPLTAQAMYSTRYDTGYGAEVPGAQITGRFFSGALTFAQGPFAASLSYEQRNSNTVATDTGTERRATAAASYVIGPVKGFAGYRYLRASNVFLPANPIAVANGSQASAANLYWAGAQYNVTPAFIVTATGYYQDVHSTGADPWLAVLCADYFLSKRTDLYATAGFAHNKDKSALGVNGYGTVAPGYNQTGITIGMRQKF</sequence>
<dbReference type="PROSITE" id="PS51257">
    <property type="entry name" value="PROKAR_LIPOPROTEIN"/>
    <property type="match status" value="1"/>
</dbReference>
<evidence type="ECO:0000256" key="5">
    <source>
        <dbReference type="ARBA" id="ARBA00022692"/>
    </source>
</evidence>
<keyword evidence="8" id="KW-0626">Porin</keyword>
<accession>A0AA41E885</accession>
<dbReference type="Pfam" id="PF13609">
    <property type="entry name" value="Porin_4"/>
    <property type="match status" value="1"/>
</dbReference>
<evidence type="ECO:0000256" key="1">
    <source>
        <dbReference type="ARBA" id="ARBA00004571"/>
    </source>
</evidence>
<keyword evidence="3" id="KW-0813">Transport</keyword>
<comment type="caution">
    <text evidence="13">The sequence shown here is derived from an EMBL/GenBank/DDBJ whole genome shotgun (WGS) entry which is preliminary data.</text>
</comment>
<dbReference type="CDD" id="cd00342">
    <property type="entry name" value="gram_neg_porins"/>
    <property type="match status" value="1"/>
</dbReference>
<dbReference type="InterPro" id="IPR002299">
    <property type="entry name" value="Porin_Neis"/>
</dbReference>
<dbReference type="InterPro" id="IPR023614">
    <property type="entry name" value="Porin_dom_sf"/>
</dbReference>
<evidence type="ECO:0000259" key="12">
    <source>
        <dbReference type="Pfam" id="PF13609"/>
    </source>
</evidence>
<dbReference type="PRINTS" id="PR00184">
    <property type="entry name" value="NEISSPPORIN"/>
</dbReference>
<dbReference type="PANTHER" id="PTHR34501">
    <property type="entry name" value="PROTEIN YDDL-RELATED"/>
    <property type="match status" value="1"/>
</dbReference>
<keyword evidence="4" id="KW-1134">Transmembrane beta strand</keyword>
<keyword evidence="6 11" id="KW-0732">Signal</keyword>
<feature type="signal peptide" evidence="11">
    <location>
        <begin position="1"/>
        <end position="35"/>
    </location>
</feature>
<gene>
    <name evidence="13" type="ORF">KDW93_14805</name>
</gene>
<evidence type="ECO:0000256" key="9">
    <source>
        <dbReference type="ARBA" id="ARBA00023136"/>
    </source>
</evidence>
<reference evidence="13" key="1">
    <citation type="submission" date="2021-04" db="EMBL/GenBank/DDBJ databases">
        <title>A collection of bacterial strains from the Burkholderia cepacia Research Laboratory and Repository.</title>
        <authorList>
            <person name="Lipuma J."/>
            <person name="Spilker T."/>
        </authorList>
    </citation>
    <scope>NUCLEOTIDE SEQUENCE</scope>
    <source>
        <strain evidence="13">AU36012</strain>
    </source>
</reference>
<dbReference type="RefSeq" id="WP_105784855.1">
    <property type="nucleotide sequence ID" value="NZ_CADERF010000014.1"/>
</dbReference>
<dbReference type="GO" id="GO:0015288">
    <property type="term" value="F:porin activity"/>
    <property type="evidence" value="ECO:0007669"/>
    <property type="project" value="UniProtKB-KW"/>
</dbReference>
<evidence type="ECO:0000256" key="2">
    <source>
        <dbReference type="ARBA" id="ARBA00011233"/>
    </source>
</evidence>
<evidence type="ECO:0000256" key="3">
    <source>
        <dbReference type="ARBA" id="ARBA00022448"/>
    </source>
</evidence>
<dbReference type="InterPro" id="IPR033900">
    <property type="entry name" value="Gram_neg_porin_domain"/>
</dbReference>
<proteinExistence type="predicted"/>
<keyword evidence="10" id="KW-0998">Cell outer membrane</keyword>
<evidence type="ECO:0000256" key="7">
    <source>
        <dbReference type="ARBA" id="ARBA00023065"/>
    </source>
</evidence>
<keyword evidence="5" id="KW-0812">Transmembrane</keyword>
<dbReference type="Gene3D" id="2.40.160.10">
    <property type="entry name" value="Porin"/>
    <property type="match status" value="1"/>
</dbReference>
<protein>
    <submittedName>
        <fullName evidence="13">Porin</fullName>
    </submittedName>
</protein>
<name>A0AA41E885_9BURK</name>
<dbReference type="GO" id="GO:0009279">
    <property type="term" value="C:cell outer membrane"/>
    <property type="evidence" value="ECO:0007669"/>
    <property type="project" value="UniProtKB-SubCell"/>
</dbReference>
<keyword evidence="7" id="KW-0406">Ion transport</keyword>
<dbReference type="PANTHER" id="PTHR34501:SF9">
    <property type="entry name" value="MAJOR OUTER MEMBRANE PROTEIN P.IA"/>
    <property type="match status" value="1"/>
</dbReference>
<comment type="subunit">
    <text evidence="2">Homotrimer.</text>
</comment>
<evidence type="ECO:0000256" key="4">
    <source>
        <dbReference type="ARBA" id="ARBA00022452"/>
    </source>
</evidence>
<evidence type="ECO:0000313" key="13">
    <source>
        <dbReference type="EMBL" id="MBR8130234.1"/>
    </source>
</evidence>